<proteinExistence type="inferred from homology"/>
<dbReference type="NCBIfam" id="NF002436">
    <property type="entry name" value="PRK01584.1"/>
    <property type="match status" value="1"/>
</dbReference>
<dbReference type="PANTHER" id="PTHR11777:SF9">
    <property type="entry name" value="ALANINE--TRNA LIGASE, CYTOPLASMIC"/>
    <property type="match status" value="1"/>
</dbReference>
<reference evidence="12" key="2">
    <citation type="submission" date="2021-05" db="EMBL/GenBank/DDBJ databases">
        <title>Protein family content uncovers lineage relationships and bacterial pathway maintenance mechanisms in DPANN archaea.</title>
        <authorList>
            <person name="Castelle C.J."/>
            <person name="Meheust R."/>
            <person name="Jaffe A.L."/>
            <person name="Seitz K."/>
            <person name="Gong X."/>
            <person name="Baker B.J."/>
            <person name="Banfield J.F."/>
        </authorList>
    </citation>
    <scope>NUCLEOTIDE SEQUENCE</scope>
    <source>
        <strain evidence="12">RIFCSPLOWO2_01_FULL_AR10_48_17</strain>
    </source>
</reference>
<dbReference type="Pfam" id="PF01411">
    <property type="entry name" value="tRNA-synt_2c"/>
    <property type="match status" value="1"/>
</dbReference>
<dbReference type="NCBIfam" id="TIGR00344">
    <property type="entry name" value="alaS"/>
    <property type="match status" value="1"/>
</dbReference>
<dbReference type="InterPro" id="IPR018164">
    <property type="entry name" value="Ala-tRNA-synth_IIc_N"/>
</dbReference>
<keyword evidence="3" id="KW-0820">tRNA-binding</keyword>
<dbReference type="PANTHER" id="PTHR11777">
    <property type="entry name" value="ALANYL-TRNA SYNTHETASE"/>
    <property type="match status" value="1"/>
</dbReference>
<dbReference type="GO" id="GO:0002161">
    <property type="term" value="F:aminoacyl-tRNA deacylase activity"/>
    <property type="evidence" value="ECO:0007669"/>
    <property type="project" value="UniProtKB-ARBA"/>
</dbReference>
<dbReference type="Proteomes" id="UP000675968">
    <property type="component" value="Unassembled WGS sequence"/>
</dbReference>
<reference evidence="12" key="1">
    <citation type="submission" date="2021-03" db="EMBL/GenBank/DDBJ databases">
        <authorList>
            <person name="Jaffe A."/>
        </authorList>
    </citation>
    <scope>NUCLEOTIDE SEQUENCE</scope>
    <source>
        <strain evidence="12">RIFCSPLOWO2_01_FULL_AR10_48_17</strain>
    </source>
</reference>
<evidence type="ECO:0000313" key="12">
    <source>
        <dbReference type="EMBL" id="MBS3061042.1"/>
    </source>
</evidence>
<dbReference type="InterPro" id="IPR050058">
    <property type="entry name" value="Ala-tRNA_ligase"/>
</dbReference>
<dbReference type="SUPFAM" id="SSF55681">
    <property type="entry name" value="Class II aaRS and biotin synthetases"/>
    <property type="match status" value="1"/>
</dbReference>
<dbReference type="SMART" id="SM00863">
    <property type="entry name" value="tRNA_SAD"/>
    <property type="match status" value="1"/>
</dbReference>
<dbReference type="Gene3D" id="3.30.980.10">
    <property type="entry name" value="Threonyl-trna Synthetase, Chain A, domain 2"/>
    <property type="match status" value="1"/>
</dbReference>
<dbReference type="SUPFAM" id="SSF101353">
    <property type="entry name" value="Putative anticodon-binding domain of alanyl-tRNA synthetase (AlaRS)"/>
    <property type="match status" value="1"/>
</dbReference>
<dbReference type="GO" id="GO:0000049">
    <property type="term" value="F:tRNA binding"/>
    <property type="evidence" value="ECO:0007669"/>
    <property type="project" value="UniProtKB-KW"/>
</dbReference>
<dbReference type="CDD" id="cd00673">
    <property type="entry name" value="AlaRS_core"/>
    <property type="match status" value="1"/>
</dbReference>
<dbReference type="Gene3D" id="3.30.930.10">
    <property type="entry name" value="Bira Bifunctional Protein, Domain 2"/>
    <property type="match status" value="1"/>
</dbReference>
<dbReference type="InterPro" id="IPR012947">
    <property type="entry name" value="tRNA_SAD"/>
</dbReference>
<dbReference type="AlphaFoldDB" id="A0A8T4L590"/>
<organism evidence="12 13">
    <name type="scientific">Candidatus Iainarchaeum sp</name>
    <dbReference type="NCBI Taxonomy" id="3101447"/>
    <lineage>
        <taxon>Archaea</taxon>
        <taxon>Candidatus Iainarchaeota</taxon>
        <taxon>Candidatus Iainarchaeia</taxon>
        <taxon>Candidatus Iainarchaeales</taxon>
        <taxon>Candidatus Iainarchaeaceae</taxon>
        <taxon>Candidatus Iainarchaeum</taxon>
    </lineage>
</organism>
<dbReference type="InterPro" id="IPR018165">
    <property type="entry name" value="Ala-tRNA-synth_IIc_core"/>
</dbReference>
<comment type="caution">
    <text evidence="12">The sequence shown here is derived from an EMBL/GenBank/DDBJ whole genome shotgun (WGS) entry which is preliminary data.</text>
</comment>
<dbReference type="PROSITE" id="PS50860">
    <property type="entry name" value="AA_TRNA_LIGASE_II_ALA"/>
    <property type="match status" value="1"/>
</dbReference>
<gene>
    <name evidence="12" type="ORF">J4215_00500</name>
</gene>
<evidence type="ECO:0000256" key="10">
    <source>
        <dbReference type="NCBIfam" id="TIGR00344"/>
    </source>
</evidence>
<dbReference type="FunFam" id="3.30.980.10:FF:000004">
    <property type="entry name" value="Alanine--tRNA ligase, cytoplasmic"/>
    <property type="match status" value="1"/>
</dbReference>
<keyword evidence="6" id="KW-0067">ATP-binding</keyword>
<name>A0A8T4L590_9ARCH</name>
<dbReference type="EMBL" id="JAGVWC010000005">
    <property type="protein sequence ID" value="MBS3061042.1"/>
    <property type="molecule type" value="Genomic_DNA"/>
</dbReference>
<dbReference type="InterPro" id="IPR002318">
    <property type="entry name" value="Ala-tRNA-lgiase_IIc"/>
</dbReference>
<dbReference type="InterPro" id="IPR018162">
    <property type="entry name" value="Ala-tRNA-ligase_IIc_anticod-bd"/>
</dbReference>
<keyword evidence="8" id="KW-0648">Protein biosynthesis</keyword>
<evidence type="ECO:0000256" key="7">
    <source>
        <dbReference type="ARBA" id="ARBA00022884"/>
    </source>
</evidence>
<feature type="domain" description="Alanyl-transfer RNA synthetases family profile" evidence="11">
    <location>
        <begin position="2"/>
        <end position="609"/>
    </location>
</feature>
<keyword evidence="4 12" id="KW-0436">Ligase</keyword>
<evidence type="ECO:0000256" key="1">
    <source>
        <dbReference type="ARBA" id="ARBA00008226"/>
    </source>
</evidence>
<dbReference type="GO" id="GO:0004813">
    <property type="term" value="F:alanine-tRNA ligase activity"/>
    <property type="evidence" value="ECO:0007669"/>
    <property type="project" value="UniProtKB-UniRule"/>
</dbReference>
<dbReference type="PRINTS" id="PR00980">
    <property type="entry name" value="TRNASYNTHALA"/>
</dbReference>
<dbReference type="InterPro" id="IPR023033">
    <property type="entry name" value="Ala_tRNA_ligase_euk/bac"/>
</dbReference>
<keyword evidence="9" id="KW-0030">Aminoacyl-tRNA synthetase</keyword>
<keyword evidence="7" id="KW-0694">RNA-binding</keyword>
<dbReference type="InterPro" id="IPR045864">
    <property type="entry name" value="aa-tRNA-synth_II/BPL/LPL"/>
</dbReference>
<evidence type="ECO:0000256" key="2">
    <source>
        <dbReference type="ARBA" id="ARBA00013168"/>
    </source>
</evidence>
<evidence type="ECO:0000256" key="9">
    <source>
        <dbReference type="ARBA" id="ARBA00023146"/>
    </source>
</evidence>
<sequence length="609" mass="68021">MLLSNELRSKYLAFFKEKGHAIIPSASLIPENDPTVLFTTAGMHPLVPFLMGERHPQGKRLADVQKCIRTGDIDSVGDAWHLTFFEMLGNWSLGDYFKKDALAFSFEFLTSRKWLGLDQNRLHVSVFAGDKDAPKDTEAAVIWESLGIPKERIHFLPKSDNWWGPAGQTGPCGPDSEMFFDTQKQVGELVGKTPTEKFSDGCSKGRFVEIWNDVFMQYNKTAHGLFEPLKQKNVDTGMGLERTVAVLNGLSSVYDIDSFKPLMQKIKSLSGAGLFEKNLSSGRIVADHMRSAVFILGDSKGVGPSNTDQGYVLRRLIRRAIRHGKNLGIEKDFSVEVAKVVVGQFGSVYSELGKNQSFIFSELDKEEKKFRDTLGRGMTVLQKALDSVKQSSDRTLDAKIVFDLYQSYGFPPEMTGELCREKGLEVDLDGFQKLLTEHQDLSRKGAEQKFKGGLADHSEETTKLHTATHLLNAALRKVLGPHVFQKGSNITAERLRFDFPNPQKVSEDQLKQVEALVNRMISEGLEVKMEILPYEEAKKSGAMGVFEEKYGDHVKVYTVWNPKTKEVFSKELCGGPHVTNTREIGGFKITKEEGVAAGIRRIKAIVVSP</sequence>
<dbReference type="GO" id="GO:0006419">
    <property type="term" value="P:alanyl-tRNA aminoacylation"/>
    <property type="evidence" value="ECO:0007669"/>
    <property type="project" value="UniProtKB-UniRule"/>
</dbReference>
<evidence type="ECO:0000256" key="6">
    <source>
        <dbReference type="ARBA" id="ARBA00022840"/>
    </source>
</evidence>
<keyword evidence="5" id="KW-0547">Nucleotide-binding</keyword>
<evidence type="ECO:0000313" key="13">
    <source>
        <dbReference type="Proteomes" id="UP000675968"/>
    </source>
</evidence>
<dbReference type="Gene3D" id="3.30.54.20">
    <property type="match status" value="1"/>
</dbReference>
<evidence type="ECO:0000256" key="4">
    <source>
        <dbReference type="ARBA" id="ARBA00022598"/>
    </source>
</evidence>
<dbReference type="GO" id="GO:0005829">
    <property type="term" value="C:cytosol"/>
    <property type="evidence" value="ECO:0007669"/>
    <property type="project" value="TreeGrafter"/>
</dbReference>
<dbReference type="EC" id="6.1.1.7" evidence="2 10"/>
<dbReference type="SUPFAM" id="SSF55186">
    <property type="entry name" value="ThrRS/AlaRS common domain"/>
    <property type="match status" value="1"/>
</dbReference>
<dbReference type="HAMAP" id="MF_00036_B">
    <property type="entry name" value="Ala_tRNA_synth_B"/>
    <property type="match status" value="1"/>
</dbReference>
<protein>
    <recommendedName>
        <fullName evidence="2 10">Alanine--tRNA ligase</fullName>
        <ecNumber evidence="2 10">6.1.1.7</ecNumber>
    </recommendedName>
</protein>
<accession>A0A8T4L590</accession>
<evidence type="ECO:0000256" key="5">
    <source>
        <dbReference type="ARBA" id="ARBA00022741"/>
    </source>
</evidence>
<dbReference type="Pfam" id="PF07973">
    <property type="entry name" value="tRNA_SAD"/>
    <property type="match status" value="1"/>
</dbReference>
<evidence type="ECO:0000259" key="11">
    <source>
        <dbReference type="PROSITE" id="PS50860"/>
    </source>
</evidence>
<evidence type="ECO:0000256" key="8">
    <source>
        <dbReference type="ARBA" id="ARBA00022917"/>
    </source>
</evidence>
<evidence type="ECO:0000256" key="3">
    <source>
        <dbReference type="ARBA" id="ARBA00022555"/>
    </source>
</evidence>
<dbReference type="GO" id="GO:0005524">
    <property type="term" value="F:ATP binding"/>
    <property type="evidence" value="ECO:0007669"/>
    <property type="project" value="UniProtKB-KW"/>
</dbReference>
<comment type="similarity">
    <text evidence="1">Belongs to the class-II aminoacyl-tRNA synthetase family.</text>
</comment>
<dbReference type="InterPro" id="IPR018163">
    <property type="entry name" value="Thr/Ala-tRNA-synth_IIc_edit"/>
</dbReference>